<evidence type="ECO:0000313" key="2">
    <source>
        <dbReference type="Proteomes" id="UP001596137"/>
    </source>
</evidence>
<evidence type="ECO:0000313" key="1">
    <source>
        <dbReference type="EMBL" id="MFC6080835.1"/>
    </source>
</evidence>
<accession>A0ABW1NBW2</accession>
<comment type="caution">
    <text evidence="1">The sequence shown here is derived from an EMBL/GenBank/DDBJ whole genome shotgun (WGS) entry which is preliminary data.</text>
</comment>
<protein>
    <recommendedName>
        <fullName evidence="3">Transcriptional regulator</fullName>
    </recommendedName>
</protein>
<dbReference type="RefSeq" id="WP_380748012.1">
    <property type="nucleotide sequence ID" value="NZ_JBHSRF010000006.1"/>
</dbReference>
<dbReference type="EMBL" id="JBHSRF010000006">
    <property type="protein sequence ID" value="MFC6080835.1"/>
    <property type="molecule type" value="Genomic_DNA"/>
</dbReference>
<sequence>MTVAAGSDFEQLMSLMAGWGTPAERIAELRAQVVRVTTRGHALLAYLVPGEDRALGAAPAAPETLTIEVVDEIRKLVDAVNAQVGSVPFGRLQVALAPAVEACRILHKGGSPGPVRTSLAAVAANAFMVAARVAFETRDDHTSTHLYTEAIRVAESLPAWERVAIRTSQALVTLYSTNDVAAAQLVADEAVRVARRSDSRIMRARAHALQAEMAARAGRDRHAFTALHQAWHDVDSSSPDTGDPAAGRFGTAQLEGFEGTCNLYLGRSAESAPQLSRALSALSHPRQAIQRAIVTADLAWARLQEGAPEASARLLHDCVDLVAATRARVPAMRGAHVRRALTPWRRETFVADLDDHMRDVLAGI</sequence>
<organism evidence="1 2">
    <name type="scientific">Sphaerisporangium aureirubrum</name>
    <dbReference type="NCBI Taxonomy" id="1544736"/>
    <lineage>
        <taxon>Bacteria</taxon>
        <taxon>Bacillati</taxon>
        <taxon>Actinomycetota</taxon>
        <taxon>Actinomycetes</taxon>
        <taxon>Streptosporangiales</taxon>
        <taxon>Streptosporangiaceae</taxon>
        <taxon>Sphaerisporangium</taxon>
    </lineage>
</organism>
<gene>
    <name evidence="1" type="ORF">ACFP1K_06660</name>
</gene>
<dbReference type="Proteomes" id="UP001596137">
    <property type="component" value="Unassembled WGS sequence"/>
</dbReference>
<reference evidence="2" key="1">
    <citation type="journal article" date="2019" name="Int. J. Syst. Evol. Microbiol.">
        <title>The Global Catalogue of Microorganisms (GCM) 10K type strain sequencing project: providing services to taxonomists for standard genome sequencing and annotation.</title>
        <authorList>
            <consortium name="The Broad Institute Genomics Platform"/>
            <consortium name="The Broad Institute Genome Sequencing Center for Infectious Disease"/>
            <person name="Wu L."/>
            <person name="Ma J."/>
        </authorList>
    </citation>
    <scope>NUCLEOTIDE SEQUENCE [LARGE SCALE GENOMIC DNA]</scope>
    <source>
        <strain evidence="2">JCM 30346</strain>
    </source>
</reference>
<name>A0ABW1NBW2_9ACTN</name>
<proteinExistence type="predicted"/>
<keyword evidence="2" id="KW-1185">Reference proteome</keyword>
<evidence type="ECO:0008006" key="3">
    <source>
        <dbReference type="Google" id="ProtNLM"/>
    </source>
</evidence>